<dbReference type="AlphaFoldDB" id="A0A368X7Q5"/>
<reference evidence="1 2" key="1">
    <citation type="submission" date="2018-07" db="EMBL/GenBank/DDBJ databases">
        <title>Freshwater and sediment microbial communities from various areas in North America, analyzing microbe dynamics in response to fracking.</title>
        <authorList>
            <person name="Lamendella R."/>
        </authorList>
    </citation>
    <scope>NUCLEOTIDE SEQUENCE [LARGE SCALE GENOMIC DNA]</scope>
    <source>
        <strain evidence="1 2">105B</strain>
    </source>
</reference>
<comment type="caution">
    <text evidence="1">The sequence shown here is derived from an EMBL/GenBank/DDBJ whole genome shotgun (WGS) entry which is preliminary data.</text>
</comment>
<protein>
    <submittedName>
        <fullName evidence="1">Uncharacterized protein</fullName>
    </submittedName>
</protein>
<sequence length="32" mass="3368">MTVKMGMWIGILGLGLSLAFGSEQILAVFGLN</sequence>
<proteinExistence type="predicted"/>
<dbReference type="EMBL" id="QPJI01000016">
    <property type="protein sequence ID" value="RCW64032.1"/>
    <property type="molecule type" value="Genomic_DNA"/>
</dbReference>
<gene>
    <name evidence="1" type="ORF">DET61_11673</name>
</gene>
<evidence type="ECO:0000313" key="1">
    <source>
        <dbReference type="EMBL" id="RCW64032.1"/>
    </source>
</evidence>
<evidence type="ECO:0000313" key="2">
    <source>
        <dbReference type="Proteomes" id="UP000253647"/>
    </source>
</evidence>
<organism evidence="1 2">
    <name type="scientific">Marinobacter nauticus</name>
    <name type="common">Marinobacter hydrocarbonoclasticus</name>
    <name type="synonym">Marinobacter aquaeolei</name>
    <dbReference type="NCBI Taxonomy" id="2743"/>
    <lineage>
        <taxon>Bacteria</taxon>
        <taxon>Pseudomonadati</taxon>
        <taxon>Pseudomonadota</taxon>
        <taxon>Gammaproteobacteria</taxon>
        <taxon>Pseudomonadales</taxon>
        <taxon>Marinobacteraceae</taxon>
        <taxon>Marinobacter</taxon>
    </lineage>
</organism>
<dbReference type="Proteomes" id="UP000253647">
    <property type="component" value="Unassembled WGS sequence"/>
</dbReference>
<accession>A0A368X7Q5</accession>
<name>A0A368X7Q5_MARNT</name>